<evidence type="ECO:0000256" key="3">
    <source>
        <dbReference type="ARBA" id="ARBA00012363"/>
    </source>
</evidence>
<dbReference type="SUPFAM" id="SSF68923">
    <property type="entry name" value="PEP carboxykinase N-terminal domain"/>
    <property type="match status" value="1"/>
</dbReference>
<dbReference type="GO" id="GO:0005524">
    <property type="term" value="F:ATP binding"/>
    <property type="evidence" value="ECO:0007669"/>
    <property type="project" value="UniProtKB-KW"/>
</dbReference>
<name>A0A3B1DRY6_9ZZZZ</name>
<dbReference type="InterPro" id="IPR013035">
    <property type="entry name" value="PEP_carboxykinase_C"/>
</dbReference>
<evidence type="ECO:0000256" key="5">
    <source>
        <dbReference type="ARBA" id="ARBA00022741"/>
    </source>
</evidence>
<dbReference type="PANTHER" id="PTHR30031">
    <property type="entry name" value="PHOSPHOENOLPYRUVATE CARBOXYKINASE ATP"/>
    <property type="match status" value="1"/>
</dbReference>
<dbReference type="GO" id="GO:0005829">
    <property type="term" value="C:cytosol"/>
    <property type="evidence" value="ECO:0007669"/>
    <property type="project" value="TreeGrafter"/>
</dbReference>
<dbReference type="NCBIfam" id="TIGR00224">
    <property type="entry name" value="pckA"/>
    <property type="match status" value="1"/>
</dbReference>
<keyword evidence="4" id="KW-0312">Gluconeogenesis</keyword>
<evidence type="ECO:0000256" key="6">
    <source>
        <dbReference type="ARBA" id="ARBA00022793"/>
    </source>
</evidence>
<comment type="catalytic activity">
    <reaction evidence="9">
        <text>oxaloacetate + ATP = phosphoenolpyruvate + ADP + CO2</text>
        <dbReference type="Rhea" id="RHEA:18617"/>
        <dbReference type="ChEBI" id="CHEBI:16452"/>
        <dbReference type="ChEBI" id="CHEBI:16526"/>
        <dbReference type="ChEBI" id="CHEBI:30616"/>
        <dbReference type="ChEBI" id="CHEBI:58702"/>
        <dbReference type="ChEBI" id="CHEBI:456216"/>
        <dbReference type="EC" id="4.1.1.49"/>
    </reaction>
</comment>
<evidence type="ECO:0000256" key="2">
    <source>
        <dbReference type="ARBA" id="ARBA00006052"/>
    </source>
</evidence>
<dbReference type="EMBL" id="UOGK01000270">
    <property type="protein sequence ID" value="VAX39633.1"/>
    <property type="molecule type" value="Genomic_DNA"/>
</dbReference>
<accession>A0A3B1DRY6</accession>
<dbReference type="SUPFAM" id="SSF53795">
    <property type="entry name" value="PEP carboxykinase-like"/>
    <property type="match status" value="1"/>
</dbReference>
<dbReference type="CDD" id="cd00484">
    <property type="entry name" value="PEPCK_ATP"/>
    <property type="match status" value="1"/>
</dbReference>
<sequence>MTQFANSPALDLSTHRCLKNLAPAALIEHAITAGEGRLAANGALVCMTGDRTGRSPKDKYLEDTPDIHDKIDWGKVNQPISPERFDRAHQIAVEHLNSQPRLFAFEGWAGADVNHRLGVQVITEQAWHALFASTLFIRQGSASDAGDGNWMHDWTIINAGRRRLTAEEQAELGLESGLLIAQSMAKKTVVILGTEYAGEIKKSIFYAMNFDMPEQGVFPMHCSSNVANDDPKNVALFFGLSGTGKTTLSADPDRALIGDDEHGWGPNGVFNFEGGCYAKCIKLSKEGEPQIWDAIKFGSVLENTVIDDETRVPDYDDGSITENTRVTYPVDFIPGAKIPSVGGHPTNVVFLTADAFGVLPPVSKLTPEQAAYYFINGYTSKLAGTEAGVTEPQPNFSACFGSPFMPRRPTEYAAMLTERIAKHGASVWLLNTGWTGGPYGTGTRFSLKYTRAMVSAILDGSLAKAKCTPDPVFGLPIPESVPGVPSEVLLPRNTWADGAAYDAQAKKLAAMFRENAAKFPMSEAVMGAGPKG</sequence>
<dbReference type="HAMAP" id="MF_00453">
    <property type="entry name" value="PEPCK_ATP"/>
    <property type="match status" value="1"/>
</dbReference>
<comment type="similarity">
    <text evidence="2">Belongs to the phosphoenolpyruvate carboxykinase (ATP) family.</text>
</comment>
<evidence type="ECO:0000313" key="10">
    <source>
        <dbReference type="EMBL" id="VAX39633.1"/>
    </source>
</evidence>
<evidence type="ECO:0000256" key="8">
    <source>
        <dbReference type="ARBA" id="ARBA00023239"/>
    </source>
</evidence>
<dbReference type="GO" id="GO:0006094">
    <property type="term" value="P:gluconeogenesis"/>
    <property type="evidence" value="ECO:0007669"/>
    <property type="project" value="UniProtKB-UniPathway"/>
</dbReference>
<dbReference type="InterPro" id="IPR001272">
    <property type="entry name" value="PEP_carboxykinase_ATP"/>
</dbReference>
<dbReference type="InterPro" id="IPR008210">
    <property type="entry name" value="PEP_carboxykinase_N"/>
</dbReference>
<dbReference type="GO" id="GO:0016301">
    <property type="term" value="F:kinase activity"/>
    <property type="evidence" value="ECO:0007669"/>
    <property type="project" value="UniProtKB-KW"/>
</dbReference>
<evidence type="ECO:0000256" key="9">
    <source>
        <dbReference type="ARBA" id="ARBA00047371"/>
    </source>
</evidence>
<dbReference type="EC" id="4.1.1.49" evidence="3"/>
<reference evidence="10" key="1">
    <citation type="submission" date="2018-06" db="EMBL/GenBank/DDBJ databases">
        <authorList>
            <person name="Zhirakovskaya E."/>
        </authorList>
    </citation>
    <scope>NUCLEOTIDE SEQUENCE</scope>
</reference>
<dbReference type="NCBIfam" id="NF006820">
    <property type="entry name" value="PRK09344.1-2"/>
    <property type="match status" value="1"/>
</dbReference>
<dbReference type="Pfam" id="PF01293">
    <property type="entry name" value="PEPCK_ATP"/>
    <property type="match status" value="1"/>
</dbReference>
<dbReference type="PROSITE" id="PS00532">
    <property type="entry name" value="PEPCK_ATP"/>
    <property type="match status" value="1"/>
</dbReference>
<gene>
    <name evidence="10" type="ORF">MNBD_PLANCTO03-452</name>
</gene>
<comment type="pathway">
    <text evidence="1">Carbohydrate biosynthesis; gluconeogenesis.</text>
</comment>
<keyword evidence="10" id="KW-0670">Pyruvate</keyword>
<dbReference type="InterPro" id="IPR015994">
    <property type="entry name" value="PEPCK_ATP_CS"/>
</dbReference>
<evidence type="ECO:0000256" key="7">
    <source>
        <dbReference type="ARBA" id="ARBA00022840"/>
    </source>
</evidence>
<keyword evidence="7" id="KW-0067">ATP-binding</keyword>
<dbReference type="FunFam" id="2.170.8.10:FF:000001">
    <property type="entry name" value="Phosphoenolpyruvate carboxykinase (ATP)"/>
    <property type="match status" value="1"/>
</dbReference>
<keyword evidence="10" id="KW-0418">Kinase</keyword>
<keyword evidence="5" id="KW-0547">Nucleotide-binding</keyword>
<dbReference type="PANTHER" id="PTHR30031:SF0">
    <property type="entry name" value="PHOSPHOENOLPYRUVATE CARBOXYKINASE (ATP)"/>
    <property type="match status" value="1"/>
</dbReference>
<dbReference type="NCBIfam" id="NF006821">
    <property type="entry name" value="PRK09344.1-3"/>
    <property type="match status" value="1"/>
</dbReference>
<organism evidence="10">
    <name type="scientific">hydrothermal vent metagenome</name>
    <dbReference type="NCBI Taxonomy" id="652676"/>
    <lineage>
        <taxon>unclassified sequences</taxon>
        <taxon>metagenomes</taxon>
        <taxon>ecological metagenomes</taxon>
    </lineage>
</organism>
<protein>
    <recommendedName>
        <fullName evidence="3">phosphoenolpyruvate carboxykinase (ATP)</fullName>
        <ecNumber evidence="3">4.1.1.49</ecNumber>
    </recommendedName>
</protein>
<dbReference type="GO" id="GO:0004612">
    <property type="term" value="F:phosphoenolpyruvate carboxykinase (ATP) activity"/>
    <property type="evidence" value="ECO:0007669"/>
    <property type="project" value="UniProtKB-EC"/>
</dbReference>
<evidence type="ECO:0000256" key="4">
    <source>
        <dbReference type="ARBA" id="ARBA00022432"/>
    </source>
</evidence>
<dbReference type="UniPathway" id="UPA00138"/>
<dbReference type="PIRSF" id="PIRSF006294">
    <property type="entry name" value="PEP_crbxkin"/>
    <property type="match status" value="1"/>
</dbReference>
<dbReference type="Gene3D" id="3.40.449.10">
    <property type="entry name" value="Phosphoenolpyruvate Carboxykinase, domain 1"/>
    <property type="match status" value="1"/>
</dbReference>
<keyword evidence="8 10" id="KW-0456">Lyase</keyword>
<proteinExistence type="inferred from homology"/>
<dbReference type="AlphaFoldDB" id="A0A3B1DRY6"/>
<keyword evidence="10" id="KW-0808">Transferase</keyword>
<keyword evidence="6" id="KW-0210">Decarboxylase</keyword>
<dbReference type="Gene3D" id="2.170.8.10">
    <property type="entry name" value="Phosphoenolpyruvate Carboxykinase, domain 2"/>
    <property type="match status" value="1"/>
</dbReference>
<evidence type="ECO:0000256" key="1">
    <source>
        <dbReference type="ARBA" id="ARBA00004742"/>
    </source>
</evidence>
<dbReference type="Gene3D" id="3.90.228.20">
    <property type="match status" value="1"/>
</dbReference>